<evidence type="ECO:0000256" key="2">
    <source>
        <dbReference type="RuleBase" id="RU363116"/>
    </source>
</evidence>
<comment type="function">
    <text evidence="2">May mediate accelerated ATP-independent bidirectional transbilayer migration of phospholipids upon binding calcium ions that results in a loss of phospholipid asymmetry in the plasma membrane.</text>
</comment>
<keyword evidence="4" id="KW-1185">Reference proteome</keyword>
<proteinExistence type="inferred from homology"/>
<dbReference type="GO" id="GO:0005886">
    <property type="term" value="C:plasma membrane"/>
    <property type="evidence" value="ECO:0007669"/>
    <property type="project" value="TreeGrafter"/>
</dbReference>
<protein>
    <recommendedName>
        <fullName evidence="2">Phospholipid scramblase</fullName>
    </recommendedName>
</protein>
<keyword evidence="2" id="KW-0106">Calcium</keyword>
<comment type="similarity">
    <text evidence="1 2">Belongs to the phospholipid scramblase family.</text>
</comment>
<organism evidence="3 4">
    <name type="scientific">Pyrocoelia pectoralis</name>
    <dbReference type="NCBI Taxonomy" id="417401"/>
    <lineage>
        <taxon>Eukaryota</taxon>
        <taxon>Metazoa</taxon>
        <taxon>Ecdysozoa</taxon>
        <taxon>Arthropoda</taxon>
        <taxon>Hexapoda</taxon>
        <taxon>Insecta</taxon>
        <taxon>Pterygota</taxon>
        <taxon>Neoptera</taxon>
        <taxon>Endopterygota</taxon>
        <taxon>Coleoptera</taxon>
        <taxon>Polyphaga</taxon>
        <taxon>Elateriformia</taxon>
        <taxon>Elateroidea</taxon>
        <taxon>Lampyridae</taxon>
        <taxon>Lampyrinae</taxon>
        <taxon>Pyrocoelia</taxon>
    </lineage>
</organism>
<dbReference type="AlphaFoldDB" id="A0AAN7VDM4"/>
<accession>A0AAN7VDM4</accession>
<reference evidence="3 4" key="1">
    <citation type="journal article" date="2024" name="Insects">
        <title>An Improved Chromosome-Level Genome Assembly of the Firefly Pyrocoelia pectoralis.</title>
        <authorList>
            <person name="Fu X."/>
            <person name="Meyer-Rochow V.B."/>
            <person name="Ballantyne L."/>
            <person name="Zhu X."/>
        </authorList>
    </citation>
    <scope>NUCLEOTIDE SEQUENCE [LARGE SCALE GENOMIC DNA]</scope>
    <source>
        <strain evidence="3">XCY_ONT2</strain>
    </source>
</reference>
<dbReference type="InterPro" id="IPR005552">
    <property type="entry name" value="Scramblase"/>
</dbReference>
<dbReference type="Pfam" id="PF03803">
    <property type="entry name" value="Scramblase"/>
    <property type="match status" value="1"/>
</dbReference>
<evidence type="ECO:0000256" key="1">
    <source>
        <dbReference type="ARBA" id="ARBA00005350"/>
    </source>
</evidence>
<comment type="cofactor">
    <cofactor evidence="2">
        <name>Ca(2+)</name>
        <dbReference type="ChEBI" id="CHEBI:29108"/>
    </cofactor>
</comment>
<dbReference type="SUPFAM" id="SSF54518">
    <property type="entry name" value="Tubby C-terminal domain-like"/>
    <property type="match status" value="1"/>
</dbReference>
<keyword evidence="2" id="KW-0564">Palmitate</keyword>
<dbReference type="GO" id="GO:0017128">
    <property type="term" value="F:phospholipid scramblase activity"/>
    <property type="evidence" value="ECO:0007669"/>
    <property type="project" value="InterPro"/>
</dbReference>
<dbReference type="InterPro" id="IPR025659">
    <property type="entry name" value="Tubby-like_C"/>
</dbReference>
<dbReference type="PANTHER" id="PTHR23248">
    <property type="entry name" value="PHOSPHOLIPID SCRAMBLASE-RELATED"/>
    <property type="match status" value="1"/>
</dbReference>
<evidence type="ECO:0000313" key="3">
    <source>
        <dbReference type="EMBL" id="KAK5643601.1"/>
    </source>
</evidence>
<comment type="caution">
    <text evidence="3">The sequence shown here is derived from an EMBL/GenBank/DDBJ whole genome shotgun (WGS) entry which is preliminary data.</text>
</comment>
<dbReference type="PANTHER" id="PTHR23248:SF9">
    <property type="entry name" value="PHOSPHOLIPID SCRAMBLASE"/>
    <property type="match status" value="1"/>
</dbReference>
<keyword evidence="2" id="KW-0449">Lipoprotein</keyword>
<dbReference type="EMBL" id="JAVRBK010000005">
    <property type="protein sequence ID" value="KAK5643601.1"/>
    <property type="molecule type" value="Genomic_DNA"/>
</dbReference>
<sequence length="305" mass="34187">MCESVSFYNTFRCRNLQYPLHILMSSQLLIVRMAYKQQEGHPLMQTGSVQHEGQAVYPNLQPQHTTPVMVQPVMGQSATNGNWMQAPQGISNCPPGLEYLAQIDQLLVRQKVELLEAIIDFETKNKFLITNTLGQKVYFAGEESGCCARNCCGPIRPFELKILDNFGQHVINLHRPLACQDCCFPCCLQSMEVSSPPGTVIGVIEQKWSILYPKFVVKNASGEEMLRIEGPCCTCRCCSDVKFHIYSSSDTKIGTISKQWSGIVKESLTDADNFGITFPIDLDVKMKATLLGALFLIDMMYFESD</sequence>
<evidence type="ECO:0000313" key="4">
    <source>
        <dbReference type="Proteomes" id="UP001329430"/>
    </source>
</evidence>
<dbReference type="Proteomes" id="UP001329430">
    <property type="component" value="Chromosome 5"/>
</dbReference>
<gene>
    <name evidence="3" type="ORF">RI129_007446</name>
</gene>
<name>A0AAN7VDM4_9COLE</name>